<dbReference type="Proteomes" id="UP000293846">
    <property type="component" value="Unassembled WGS sequence"/>
</dbReference>
<evidence type="ECO:0000256" key="1">
    <source>
        <dbReference type="SAM" id="Phobius"/>
    </source>
</evidence>
<dbReference type="InterPro" id="IPR020372">
    <property type="entry name" value="Competence_ComGG"/>
</dbReference>
<evidence type="ECO:0000313" key="3">
    <source>
        <dbReference type="Proteomes" id="UP000293846"/>
    </source>
</evidence>
<dbReference type="EMBL" id="SJTH01000019">
    <property type="protein sequence ID" value="TCJ03260.1"/>
    <property type="molecule type" value="Genomic_DNA"/>
</dbReference>
<proteinExistence type="predicted"/>
<dbReference type="OrthoDB" id="2933258at2"/>
<keyword evidence="1" id="KW-1133">Transmembrane helix</keyword>
<accession>A0A4R1AZ07</accession>
<sequence>MIYSSNSIMPPSFHSSIWRKTMIRNENGFTYPLTFCVILLASVVLSIQLELYVSERKMTNETVTMLKQEYYFLSAVKGAEEQFLEEESVNASGVYSFMDGEVNYQTVKVADSLYRVTFRLKIKDLPEVEGTGYYDIDLQKMIKWNEKN</sequence>
<protein>
    <recommendedName>
        <fullName evidence="4">Competence protein ComG</fullName>
    </recommendedName>
</protein>
<gene>
    <name evidence="2" type="ORF">E0Y62_15020</name>
</gene>
<dbReference type="AlphaFoldDB" id="A0A4R1AZ07"/>
<organism evidence="2 3">
    <name type="scientific">Cytobacillus praedii</name>
    <dbReference type="NCBI Taxonomy" id="1742358"/>
    <lineage>
        <taxon>Bacteria</taxon>
        <taxon>Bacillati</taxon>
        <taxon>Bacillota</taxon>
        <taxon>Bacilli</taxon>
        <taxon>Bacillales</taxon>
        <taxon>Bacillaceae</taxon>
        <taxon>Cytobacillus</taxon>
    </lineage>
</organism>
<evidence type="ECO:0008006" key="4">
    <source>
        <dbReference type="Google" id="ProtNLM"/>
    </source>
</evidence>
<reference evidence="2 3" key="1">
    <citation type="submission" date="2019-03" db="EMBL/GenBank/DDBJ databases">
        <authorList>
            <person name="Jensen L."/>
            <person name="Storgaard J."/>
            <person name="Sulaj E."/>
            <person name="Schramm A."/>
            <person name="Marshall I.P.G."/>
        </authorList>
    </citation>
    <scope>NUCLEOTIDE SEQUENCE [LARGE SCALE GENOMIC DNA]</scope>
    <source>
        <strain evidence="2 3">2017H2G3</strain>
    </source>
</reference>
<feature type="transmembrane region" description="Helical" evidence="1">
    <location>
        <begin position="29"/>
        <end position="49"/>
    </location>
</feature>
<comment type="caution">
    <text evidence="2">The sequence shown here is derived from an EMBL/GenBank/DDBJ whole genome shotgun (WGS) entry which is preliminary data.</text>
</comment>
<keyword evidence="1" id="KW-0472">Membrane</keyword>
<keyword evidence="1" id="KW-0812">Transmembrane</keyword>
<keyword evidence="3" id="KW-1185">Reference proteome</keyword>
<dbReference type="STRING" id="1742358.GCA_001439605_02474"/>
<evidence type="ECO:0000313" key="2">
    <source>
        <dbReference type="EMBL" id="TCJ03260.1"/>
    </source>
</evidence>
<name>A0A4R1AZ07_9BACI</name>
<dbReference type="Pfam" id="PF14173">
    <property type="entry name" value="ComGG"/>
    <property type="match status" value="1"/>
</dbReference>